<dbReference type="InterPro" id="IPR000595">
    <property type="entry name" value="cNMP-bd_dom"/>
</dbReference>
<sequence length="247" mass="28737">MIRTQKRTTSIKTKIMKTTAINYSVCLTQLENHKLFKHLNNEAVISLLENCKYTTWQKGTEFFEGDNSSNNFYIILSGRIKTYKTNFDTDRNYTLSLLGKGDVVDIMALIDGKKHNINFTTIDEVEVLYTSMTNMRHWMEKYPAVYKTFMPYMSSQMRVMEVNLTDNILADIPTRLARLFVSNCNESKHLEKINDLSHDEIANMIGSTRAVVNRHIQQFKRNGIISVQRKQTTILNYQLLTQHVDAF</sequence>
<comment type="caution">
    <text evidence="6">The sequence shown here is derived from an EMBL/GenBank/DDBJ whole genome shotgun (WGS) entry which is preliminary data.</text>
</comment>
<gene>
    <name evidence="6" type="ORF">GCM10010976_20470</name>
</gene>
<dbReference type="SUPFAM" id="SSF51206">
    <property type="entry name" value="cAMP-binding domain-like"/>
    <property type="match status" value="1"/>
</dbReference>
<organism evidence="6 7">
    <name type="scientific">Bizionia arctica</name>
    <dbReference type="NCBI Taxonomy" id="1495645"/>
    <lineage>
        <taxon>Bacteria</taxon>
        <taxon>Pseudomonadati</taxon>
        <taxon>Bacteroidota</taxon>
        <taxon>Flavobacteriia</taxon>
        <taxon>Flavobacteriales</taxon>
        <taxon>Flavobacteriaceae</taxon>
        <taxon>Bizionia</taxon>
    </lineage>
</organism>
<evidence type="ECO:0000256" key="2">
    <source>
        <dbReference type="ARBA" id="ARBA00023125"/>
    </source>
</evidence>
<evidence type="ECO:0000256" key="3">
    <source>
        <dbReference type="ARBA" id="ARBA00023163"/>
    </source>
</evidence>
<dbReference type="GO" id="GO:0005829">
    <property type="term" value="C:cytosol"/>
    <property type="evidence" value="ECO:0007669"/>
    <property type="project" value="TreeGrafter"/>
</dbReference>
<dbReference type="InterPro" id="IPR036388">
    <property type="entry name" value="WH-like_DNA-bd_sf"/>
</dbReference>
<evidence type="ECO:0000313" key="6">
    <source>
        <dbReference type="EMBL" id="GGG49043.1"/>
    </source>
</evidence>
<dbReference type="CDD" id="cd00038">
    <property type="entry name" value="CAP_ED"/>
    <property type="match status" value="1"/>
</dbReference>
<dbReference type="InterPro" id="IPR050397">
    <property type="entry name" value="Env_Response_Regulators"/>
</dbReference>
<dbReference type="Pfam" id="PF00027">
    <property type="entry name" value="cNMP_binding"/>
    <property type="match status" value="1"/>
</dbReference>
<dbReference type="Gene3D" id="1.10.10.10">
    <property type="entry name" value="Winged helix-like DNA-binding domain superfamily/Winged helix DNA-binding domain"/>
    <property type="match status" value="1"/>
</dbReference>
<reference evidence="6" key="1">
    <citation type="journal article" date="2014" name="Int. J. Syst. Evol. Microbiol.">
        <title>Complete genome sequence of Corynebacterium casei LMG S-19264T (=DSM 44701T), isolated from a smear-ripened cheese.</title>
        <authorList>
            <consortium name="US DOE Joint Genome Institute (JGI-PGF)"/>
            <person name="Walter F."/>
            <person name="Albersmeier A."/>
            <person name="Kalinowski J."/>
            <person name="Ruckert C."/>
        </authorList>
    </citation>
    <scope>NUCLEOTIDE SEQUENCE</scope>
    <source>
        <strain evidence="6">CGMCC 1.12751</strain>
    </source>
</reference>
<dbReference type="InterPro" id="IPR014710">
    <property type="entry name" value="RmlC-like_jellyroll"/>
</dbReference>
<evidence type="ECO:0000259" key="4">
    <source>
        <dbReference type="PROSITE" id="PS50042"/>
    </source>
</evidence>
<dbReference type="PROSITE" id="PS51063">
    <property type="entry name" value="HTH_CRP_2"/>
    <property type="match status" value="1"/>
</dbReference>
<evidence type="ECO:0000256" key="1">
    <source>
        <dbReference type="ARBA" id="ARBA00023015"/>
    </source>
</evidence>
<feature type="domain" description="Cyclic nucleotide-binding" evidence="4">
    <location>
        <begin position="35"/>
        <end position="156"/>
    </location>
</feature>
<protein>
    <recommendedName>
        <fullName evidence="8">Crp/Fnr family transcriptional regulator</fullName>
    </recommendedName>
</protein>
<reference evidence="6" key="2">
    <citation type="submission" date="2020-09" db="EMBL/GenBank/DDBJ databases">
        <authorList>
            <person name="Sun Q."/>
            <person name="Zhou Y."/>
        </authorList>
    </citation>
    <scope>NUCLEOTIDE SEQUENCE</scope>
    <source>
        <strain evidence="6">CGMCC 1.12751</strain>
    </source>
</reference>
<dbReference type="InterPro" id="IPR012318">
    <property type="entry name" value="HTH_CRP"/>
</dbReference>
<dbReference type="SUPFAM" id="SSF46785">
    <property type="entry name" value="Winged helix' DNA-binding domain"/>
    <property type="match status" value="1"/>
</dbReference>
<proteinExistence type="predicted"/>
<dbReference type="GO" id="GO:0003700">
    <property type="term" value="F:DNA-binding transcription factor activity"/>
    <property type="evidence" value="ECO:0007669"/>
    <property type="project" value="TreeGrafter"/>
</dbReference>
<dbReference type="InterPro" id="IPR036390">
    <property type="entry name" value="WH_DNA-bd_sf"/>
</dbReference>
<evidence type="ECO:0000259" key="5">
    <source>
        <dbReference type="PROSITE" id="PS51063"/>
    </source>
</evidence>
<dbReference type="InterPro" id="IPR018490">
    <property type="entry name" value="cNMP-bd_dom_sf"/>
</dbReference>
<dbReference type="Proteomes" id="UP000625976">
    <property type="component" value="Unassembled WGS sequence"/>
</dbReference>
<dbReference type="PANTHER" id="PTHR24567:SF74">
    <property type="entry name" value="HTH-TYPE TRANSCRIPTIONAL REGULATOR ARCR"/>
    <property type="match status" value="1"/>
</dbReference>
<feature type="domain" description="HTH crp-type" evidence="5">
    <location>
        <begin position="170"/>
        <end position="238"/>
    </location>
</feature>
<dbReference type="Gene3D" id="2.60.120.10">
    <property type="entry name" value="Jelly Rolls"/>
    <property type="match status" value="1"/>
</dbReference>
<dbReference type="PROSITE" id="PS50042">
    <property type="entry name" value="CNMP_BINDING_3"/>
    <property type="match status" value="1"/>
</dbReference>
<evidence type="ECO:0000313" key="7">
    <source>
        <dbReference type="Proteomes" id="UP000625976"/>
    </source>
</evidence>
<dbReference type="PANTHER" id="PTHR24567">
    <property type="entry name" value="CRP FAMILY TRANSCRIPTIONAL REGULATORY PROTEIN"/>
    <property type="match status" value="1"/>
</dbReference>
<keyword evidence="3" id="KW-0804">Transcription</keyword>
<evidence type="ECO:0008006" key="8">
    <source>
        <dbReference type="Google" id="ProtNLM"/>
    </source>
</evidence>
<name>A0A917GK08_9FLAO</name>
<dbReference type="Pfam" id="PF13545">
    <property type="entry name" value="HTH_Crp_2"/>
    <property type="match status" value="1"/>
</dbReference>
<dbReference type="AlphaFoldDB" id="A0A917GK08"/>
<keyword evidence="1" id="KW-0805">Transcription regulation</keyword>
<keyword evidence="7" id="KW-1185">Reference proteome</keyword>
<accession>A0A917GK08</accession>
<dbReference type="GO" id="GO:0003677">
    <property type="term" value="F:DNA binding"/>
    <property type="evidence" value="ECO:0007669"/>
    <property type="project" value="UniProtKB-KW"/>
</dbReference>
<keyword evidence="2" id="KW-0238">DNA-binding</keyword>
<dbReference type="SMART" id="SM00419">
    <property type="entry name" value="HTH_CRP"/>
    <property type="match status" value="1"/>
</dbReference>
<dbReference type="EMBL" id="BMFQ01000002">
    <property type="protein sequence ID" value="GGG49043.1"/>
    <property type="molecule type" value="Genomic_DNA"/>
</dbReference>